<name>A0A1I7FQ93_9FIRM</name>
<evidence type="ECO:0000313" key="7">
    <source>
        <dbReference type="EMBL" id="SFU38196.1"/>
    </source>
</evidence>
<gene>
    <name evidence="7" type="ORF">SAMN05216508_10365</name>
</gene>
<keyword evidence="1 5" id="KW-1003">Cell membrane</keyword>
<dbReference type="InterPro" id="IPR005372">
    <property type="entry name" value="UPF0182"/>
</dbReference>
<keyword evidence="2 5" id="KW-0812">Transmembrane</keyword>
<evidence type="ECO:0000256" key="5">
    <source>
        <dbReference type="HAMAP-Rule" id="MF_01600"/>
    </source>
</evidence>
<dbReference type="EMBL" id="FPBT01000003">
    <property type="protein sequence ID" value="SFU38196.1"/>
    <property type="molecule type" value="Genomic_DNA"/>
</dbReference>
<keyword evidence="3 5" id="KW-1133">Transmembrane helix</keyword>
<dbReference type="STRING" id="155865.SAMN05216515_10365"/>
<dbReference type="HAMAP" id="MF_01600">
    <property type="entry name" value="UPF0182"/>
    <property type="match status" value="1"/>
</dbReference>
<keyword evidence="8" id="KW-1185">Reference proteome</keyword>
<evidence type="ECO:0000256" key="4">
    <source>
        <dbReference type="ARBA" id="ARBA00023136"/>
    </source>
</evidence>
<feature type="transmembrane region" description="Helical" evidence="5">
    <location>
        <begin position="57"/>
        <end position="78"/>
    </location>
</feature>
<protein>
    <recommendedName>
        <fullName evidence="5">UPF0182 protein SAMN05216508_10365</fullName>
    </recommendedName>
</protein>
<feature type="compositionally biased region" description="Basic and acidic residues" evidence="6">
    <location>
        <begin position="892"/>
        <end position="905"/>
    </location>
</feature>
<feature type="transmembrane region" description="Helical" evidence="5">
    <location>
        <begin position="16"/>
        <end position="37"/>
    </location>
</feature>
<dbReference type="RefSeq" id="WP_090470078.1">
    <property type="nucleotide sequence ID" value="NZ_CADAOJ010000006.1"/>
</dbReference>
<dbReference type="AlphaFoldDB" id="A0A1I7FQ93"/>
<evidence type="ECO:0000256" key="6">
    <source>
        <dbReference type="SAM" id="MobiDB-lite"/>
    </source>
</evidence>
<feature type="region of interest" description="Disordered" evidence="6">
    <location>
        <begin position="885"/>
        <end position="908"/>
    </location>
</feature>
<feature type="transmembrane region" description="Helical" evidence="5">
    <location>
        <begin position="163"/>
        <end position="183"/>
    </location>
</feature>
<evidence type="ECO:0000256" key="2">
    <source>
        <dbReference type="ARBA" id="ARBA00022692"/>
    </source>
</evidence>
<dbReference type="Pfam" id="PF03699">
    <property type="entry name" value="UPF0182"/>
    <property type="match status" value="1"/>
</dbReference>
<accession>A0A1I7FQ93</accession>
<reference evidence="7 8" key="1">
    <citation type="submission" date="2016-10" db="EMBL/GenBank/DDBJ databases">
        <authorList>
            <person name="de Groot N.N."/>
        </authorList>
    </citation>
    <scope>NUCLEOTIDE SEQUENCE [LARGE SCALE GENOMIC DNA]</scope>
    <source>
        <strain evidence="7 8">KHGC13</strain>
    </source>
</reference>
<organism evidence="7 8">
    <name type="scientific">Eubacterium pyruvativorans</name>
    <dbReference type="NCBI Taxonomy" id="155865"/>
    <lineage>
        <taxon>Bacteria</taxon>
        <taxon>Bacillati</taxon>
        <taxon>Bacillota</taxon>
        <taxon>Clostridia</taxon>
        <taxon>Eubacteriales</taxon>
        <taxon>Eubacteriaceae</taxon>
        <taxon>Eubacterium</taxon>
    </lineage>
</organism>
<feature type="transmembrane region" description="Helical" evidence="5">
    <location>
        <begin position="240"/>
        <end position="264"/>
    </location>
</feature>
<dbReference type="GO" id="GO:0005886">
    <property type="term" value="C:plasma membrane"/>
    <property type="evidence" value="ECO:0007669"/>
    <property type="project" value="UniProtKB-SubCell"/>
</dbReference>
<keyword evidence="4 5" id="KW-0472">Membrane</keyword>
<sequence length="951" mass="109057">MKVVKVGRKPRGGSRWGIVLVVLLLILGLFAALTTFITDWMWFREMGYVSVFFKKLITQLQIGIPLFIAVSLLIDLYLRHLKKRYFEKIESHEETDLKRLTRITRIIAVIFGAVISLYAVEKLWFNLLQFLNSTKVETKDPIFHLDISFYLFRLTFLKDLNGLLISVILIFILMTLLYYGVLIKLHSPDVFERDYTAVPPGQESTGPEGAFWETPLGQASQEVRERFGKKRGRRFDRDNVIGLGSIASAQLITLGVIFYLMLALEFFFRQFDLLHDHTGAVYGAGFVDVNVRLWLYRLLVLICLAGAFTVVHHIHKREFKKLVRVPVVLMAVGLAGSLVAVGVQNLIVSPDELNKESAYLSRNIKYTQFAYDLDHVKVDRFPANENLTSADISKNEQTFTNVRINDYDPVKTFYNQTQSIRQYYTFNDVDVDRYQINGKLTQTYLSPREIDESKISGTWLNHHLKYTHGYGVTLSQVNAVTASGQPDVLVKNIPPESSTKSIQISRPEIYFGEMTNDYTLVDTKEDEFDYPDGSRNRYTKYTGKAGIRLNPFARIMFALREHSLKLLVSTNLNSQSRIMINRNIEKRVKTIMPYLKYDDDPYAVTVNGRIYWIVDAYATSSLYPYSEPYSDEVGTSNYIRNSVKVVVDAYNGDVNYYIVDQDEPIARTYQKIYPKLFKDFDQMPKELRSHIRYPNDMFTIQARIYSKYHMNNVKVFYQDEDRWDIANEIYGTKQTAMTPNYFIVKLPGEKKAEFINSVPFTPKSKQNMTALLIARNDGDHYGKLILYQFPKSKTVYGPMQVEAQIDQNTKISQDFSLWSSSGSQYSRGNLFVIPVEDSLLYVEPVYLEASNSAIPEVKRVIVVYGDRIAYESTLGDALESLFGSSGGTTTEENAKDDGKESRSGETKTTMDYIRDAQKAYNAAQDALKDGNWSEYGKQMDALEEALNSVKK</sequence>
<comment type="similarity">
    <text evidence="5">Belongs to the UPF0182 family.</text>
</comment>
<feature type="transmembrane region" description="Helical" evidence="5">
    <location>
        <begin position="294"/>
        <end position="315"/>
    </location>
</feature>
<feature type="transmembrane region" description="Helical" evidence="5">
    <location>
        <begin position="327"/>
        <end position="347"/>
    </location>
</feature>
<dbReference type="Proteomes" id="UP000198817">
    <property type="component" value="Unassembled WGS sequence"/>
</dbReference>
<dbReference type="PANTHER" id="PTHR39344">
    <property type="entry name" value="UPF0182 PROTEIN SLL1060"/>
    <property type="match status" value="1"/>
</dbReference>
<comment type="subcellular location">
    <subcellularLocation>
        <location evidence="5">Cell membrane</location>
        <topology evidence="5">Multi-pass membrane protein</topology>
    </subcellularLocation>
</comment>
<evidence type="ECO:0000256" key="3">
    <source>
        <dbReference type="ARBA" id="ARBA00022989"/>
    </source>
</evidence>
<feature type="transmembrane region" description="Helical" evidence="5">
    <location>
        <begin position="99"/>
        <end position="120"/>
    </location>
</feature>
<proteinExistence type="inferred from homology"/>
<dbReference type="PANTHER" id="PTHR39344:SF1">
    <property type="entry name" value="UPF0182 PROTEIN SLL1060"/>
    <property type="match status" value="1"/>
</dbReference>
<evidence type="ECO:0000256" key="1">
    <source>
        <dbReference type="ARBA" id="ARBA00022475"/>
    </source>
</evidence>
<dbReference type="OrthoDB" id="9763654at2"/>
<evidence type="ECO:0000313" key="8">
    <source>
        <dbReference type="Proteomes" id="UP000198817"/>
    </source>
</evidence>
<dbReference type="GO" id="GO:0005576">
    <property type="term" value="C:extracellular region"/>
    <property type="evidence" value="ECO:0007669"/>
    <property type="project" value="TreeGrafter"/>
</dbReference>